<name>A0A0S4M9H5_9BURK</name>
<dbReference type="Proteomes" id="UP000198651">
    <property type="component" value="Chromosome I"/>
</dbReference>
<protein>
    <submittedName>
        <fullName evidence="1">Uncharacterized protein</fullName>
    </submittedName>
</protein>
<evidence type="ECO:0000313" key="2">
    <source>
        <dbReference type="Proteomes" id="UP000198651"/>
    </source>
</evidence>
<dbReference type="AlphaFoldDB" id="A0A0S4M9H5"/>
<gene>
    <name evidence="1" type="ORF">Ark11_1312</name>
</gene>
<proteinExistence type="predicted"/>
<accession>A0A0S4M9H5</accession>
<reference evidence="2" key="1">
    <citation type="submission" date="2015-11" db="EMBL/GenBank/DDBJ databases">
        <authorList>
            <person name="Seth-Smith H.M.B."/>
        </authorList>
    </citation>
    <scope>NUCLEOTIDE SEQUENCE [LARGE SCALE GENOMIC DNA]</scope>
    <source>
        <strain evidence="2">2013Ark11</strain>
    </source>
</reference>
<keyword evidence="2" id="KW-1185">Reference proteome</keyword>
<sequence>MINSPPSCSSLYSEAQMEPACETSSLDSNAERILLNIIESRISDRYEDYGYDCDKPNHESLPKVAVANIISYKKWKSTVNNGFKSLIEMSIASFSKKLIDINCGSFDEKKLFLNAVSGGISSCYPFRVIKNSIISFVEERISLPLVCDAEIMIEAMREEGNNDYSLLSETILKKAKETLLDKDIGLSLTRLISNVISNSCMAHLTENEKSCAEKIIKTKLKLYLNIETMPFAMFTDLYLDHLAENYDEVMSKSIEVLDKVAEDAESCMSLVFDSFLGHGMFNINARKLRSILCSSASYLKRSIMILSSPSNIHLGNLTRVTVTTTSGRLRLIISRSQRILTEKMKSYFSVNCVVVINEGLICACNEEFIKKVITSASSHLETMV</sequence>
<organism evidence="1 2">
    <name type="scientific">Candidatus Ichthyocystis hellenicum</name>
    <dbReference type="NCBI Taxonomy" id="1561003"/>
    <lineage>
        <taxon>Bacteria</taxon>
        <taxon>Pseudomonadati</taxon>
        <taxon>Pseudomonadota</taxon>
        <taxon>Betaproteobacteria</taxon>
        <taxon>Burkholderiales</taxon>
        <taxon>Candidatus Ichthyocystis</taxon>
    </lineage>
</organism>
<dbReference type="RefSeq" id="WP_092490605.1">
    <property type="nucleotide sequence ID" value="NZ_LN906597.1"/>
</dbReference>
<dbReference type="EMBL" id="LN906597">
    <property type="protein sequence ID" value="CUT18116.1"/>
    <property type="molecule type" value="Genomic_DNA"/>
</dbReference>
<evidence type="ECO:0000313" key="1">
    <source>
        <dbReference type="EMBL" id="CUT18116.1"/>
    </source>
</evidence>
<dbReference type="OrthoDB" id="9998947at2"/>